<name>A0A2K1PY89_9GAMM</name>
<dbReference type="GO" id="GO:0004222">
    <property type="term" value="F:metalloendopeptidase activity"/>
    <property type="evidence" value="ECO:0007669"/>
    <property type="project" value="InterPro"/>
</dbReference>
<keyword evidence="10" id="KW-1185">Reference proteome</keyword>
<keyword evidence="7" id="KW-0472">Membrane</keyword>
<dbReference type="GO" id="GO:0051603">
    <property type="term" value="P:proteolysis involved in protein catabolic process"/>
    <property type="evidence" value="ECO:0007669"/>
    <property type="project" value="TreeGrafter"/>
</dbReference>
<dbReference type="InterPro" id="IPR051156">
    <property type="entry name" value="Mito/Outer_Membr_Metalloprot"/>
</dbReference>
<comment type="similarity">
    <text evidence="6">Belongs to the peptidase M48 family.</text>
</comment>
<evidence type="ECO:0000256" key="3">
    <source>
        <dbReference type="ARBA" id="ARBA00022801"/>
    </source>
</evidence>
<dbReference type="RefSeq" id="WP_103075422.1">
    <property type="nucleotide sequence ID" value="NZ_NPZB01000002.1"/>
</dbReference>
<keyword evidence="7" id="KW-1133">Transmembrane helix</keyword>
<evidence type="ECO:0000256" key="6">
    <source>
        <dbReference type="RuleBase" id="RU003983"/>
    </source>
</evidence>
<evidence type="ECO:0000256" key="4">
    <source>
        <dbReference type="ARBA" id="ARBA00022833"/>
    </source>
</evidence>
<comment type="cofactor">
    <cofactor evidence="6">
        <name>Zn(2+)</name>
        <dbReference type="ChEBI" id="CHEBI:29105"/>
    </cofactor>
    <text evidence="6">Binds 1 zinc ion per subunit.</text>
</comment>
<evidence type="ECO:0000313" key="9">
    <source>
        <dbReference type="EMBL" id="PNS07754.1"/>
    </source>
</evidence>
<evidence type="ECO:0000256" key="1">
    <source>
        <dbReference type="ARBA" id="ARBA00022670"/>
    </source>
</evidence>
<dbReference type="EMBL" id="NPZB01000002">
    <property type="protein sequence ID" value="PNS07754.1"/>
    <property type="molecule type" value="Genomic_DNA"/>
</dbReference>
<keyword evidence="3 6" id="KW-0378">Hydrolase</keyword>
<keyword evidence="5 6" id="KW-0482">Metalloprotease</keyword>
<evidence type="ECO:0000256" key="7">
    <source>
        <dbReference type="SAM" id="Phobius"/>
    </source>
</evidence>
<evidence type="ECO:0000256" key="5">
    <source>
        <dbReference type="ARBA" id="ARBA00023049"/>
    </source>
</evidence>
<evidence type="ECO:0000259" key="8">
    <source>
        <dbReference type="Pfam" id="PF01435"/>
    </source>
</evidence>
<protein>
    <submittedName>
        <fullName evidence="9">Peptidase family M48 protein</fullName>
    </submittedName>
</protein>
<dbReference type="PANTHER" id="PTHR22726">
    <property type="entry name" value="METALLOENDOPEPTIDASE OMA1"/>
    <property type="match status" value="1"/>
</dbReference>
<dbReference type="CDD" id="cd07331">
    <property type="entry name" value="M48C_Oma1_like"/>
    <property type="match status" value="1"/>
</dbReference>
<reference evidence="9 10" key="1">
    <citation type="submission" date="2017-08" db="EMBL/GenBank/DDBJ databases">
        <title>Lysobacter sylvestris genome.</title>
        <authorList>
            <person name="Zhang D.-C."/>
            <person name="Albuquerque L."/>
            <person name="Franca L."/>
            <person name="Froufe H.J.C."/>
            <person name="Barroso C."/>
            <person name="Egas C."/>
            <person name="Da Costa M."/>
            <person name="Margesin R."/>
        </authorList>
    </citation>
    <scope>NUCLEOTIDE SEQUENCE [LARGE SCALE GENOMIC DNA]</scope>
    <source>
        <strain evidence="9 10">AM20-91</strain>
    </source>
</reference>
<organism evidence="9 10">
    <name type="scientific">Solilutibacter silvestris</name>
    <dbReference type="NCBI Taxonomy" id="1645665"/>
    <lineage>
        <taxon>Bacteria</taxon>
        <taxon>Pseudomonadati</taxon>
        <taxon>Pseudomonadota</taxon>
        <taxon>Gammaproteobacteria</taxon>
        <taxon>Lysobacterales</taxon>
        <taxon>Lysobacteraceae</taxon>
        <taxon>Solilutibacter</taxon>
    </lineage>
</organism>
<dbReference type="AlphaFoldDB" id="A0A2K1PY89"/>
<dbReference type="Proteomes" id="UP000236220">
    <property type="component" value="Unassembled WGS sequence"/>
</dbReference>
<keyword evidence="2" id="KW-0479">Metal-binding</keyword>
<gene>
    <name evidence="9" type="ORF">Lysil_1930</name>
</gene>
<dbReference type="Pfam" id="PF01435">
    <property type="entry name" value="Peptidase_M48"/>
    <property type="match status" value="1"/>
</dbReference>
<proteinExistence type="inferred from homology"/>
<keyword evidence="1 6" id="KW-0645">Protease</keyword>
<evidence type="ECO:0000313" key="10">
    <source>
        <dbReference type="Proteomes" id="UP000236220"/>
    </source>
</evidence>
<keyword evidence="7" id="KW-0812">Transmembrane</keyword>
<dbReference type="GO" id="GO:0046872">
    <property type="term" value="F:metal ion binding"/>
    <property type="evidence" value="ECO:0007669"/>
    <property type="project" value="UniProtKB-KW"/>
</dbReference>
<dbReference type="OrthoDB" id="9810445at2"/>
<evidence type="ECO:0000256" key="2">
    <source>
        <dbReference type="ARBA" id="ARBA00022723"/>
    </source>
</evidence>
<comment type="caution">
    <text evidence="9">The sequence shown here is derived from an EMBL/GenBank/DDBJ whole genome shotgun (WGS) entry which is preliminary data.</text>
</comment>
<sequence length="303" mass="32906">MQNDPDSQYPQRRGFGFSPRLIIVLLIALYGAYKWFSSAQIQPETGEKVHIDASITPQQESAMGLQAYQEVMQKEQPVDPNSQLAQQVRQVAERLIKVIPAVEDQLAKEHGGTSQHVEQGFSWDVNLLKSDEVNAFCLPGGKIAVYTGLIPVAQNADAIAVVLGHEITHALLRHGAQRMTRENLEKLASTAAAVSGVDPNLQNAVFSAYGVTSQLPYARKQETQADEMGLMLAAAACFDPQQAIPLWQRMAQGEQGHAPPEYASTHPSAGTRIADLQRLMPKAMQYRAAFCGGNNGGASVSTQ</sequence>
<keyword evidence="4 6" id="KW-0862">Zinc</keyword>
<feature type="domain" description="Peptidase M48" evidence="8">
    <location>
        <begin position="120"/>
        <end position="278"/>
    </location>
</feature>
<dbReference type="PANTHER" id="PTHR22726:SF1">
    <property type="entry name" value="METALLOENDOPEPTIDASE OMA1, MITOCHONDRIAL"/>
    <property type="match status" value="1"/>
</dbReference>
<dbReference type="GO" id="GO:0016020">
    <property type="term" value="C:membrane"/>
    <property type="evidence" value="ECO:0007669"/>
    <property type="project" value="TreeGrafter"/>
</dbReference>
<accession>A0A2K1PY89</accession>
<dbReference type="InterPro" id="IPR001915">
    <property type="entry name" value="Peptidase_M48"/>
</dbReference>
<dbReference type="Gene3D" id="3.30.2010.10">
    <property type="entry name" value="Metalloproteases ('zincins'), catalytic domain"/>
    <property type="match status" value="1"/>
</dbReference>
<feature type="transmembrane region" description="Helical" evidence="7">
    <location>
        <begin position="17"/>
        <end position="36"/>
    </location>
</feature>